<feature type="compositionally biased region" description="Basic and acidic residues" evidence="1">
    <location>
        <begin position="182"/>
        <end position="191"/>
    </location>
</feature>
<feature type="compositionally biased region" description="Polar residues" evidence="1">
    <location>
        <begin position="527"/>
        <end position="537"/>
    </location>
</feature>
<feature type="region of interest" description="Disordered" evidence="1">
    <location>
        <begin position="422"/>
        <end position="447"/>
    </location>
</feature>
<feature type="region of interest" description="Disordered" evidence="1">
    <location>
        <begin position="152"/>
        <end position="259"/>
    </location>
</feature>
<feature type="compositionally biased region" description="Basic and acidic residues" evidence="1">
    <location>
        <begin position="307"/>
        <end position="326"/>
    </location>
</feature>
<accession>A0A8S5RZF7</accession>
<organism evidence="2">
    <name type="scientific">Myoviridae sp. ctNQV2</name>
    <dbReference type="NCBI Taxonomy" id="2827683"/>
    <lineage>
        <taxon>Viruses</taxon>
        <taxon>Duplodnaviria</taxon>
        <taxon>Heunggongvirae</taxon>
        <taxon>Uroviricota</taxon>
        <taxon>Caudoviricetes</taxon>
    </lineage>
</organism>
<feature type="region of interest" description="Disordered" evidence="1">
    <location>
        <begin position="283"/>
        <end position="376"/>
    </location>
</feature>
<feature type="compositionally biased region" description="Basic and acidic residues" evidence="1">
    <location>
        <begin position="538"/>
        <end position="548"/>
    </location>
</feature>
<feature type="compositionally biased region" description="Acidic residues" evidence="1">
    <location>
        <begin position="348"/>
        <end position="357"/>
    </location>
</feature>
<dbReference type="EMBL" id="BK032510">
    <property type="protein sequence ID" value="DAF44134.1"/>
    <property type="molecule type" value="Genomic_DNA"/>
</dbReference>
<evidence type="ECO:0000313" key="2">
    <source>
        <dbReference type="EMBL" id="DAF44134.1"/>
    </source>
</evidence>
<name>A0A8S5RZF7_9CAUD</name>
<feature type="region of interest" description="Disordered" evidence="1">
    <location>
        <begin position="527"/>
        <end position="548"/>
    </location>
</feature>
<sequence length="548" mass="61116">MTIYESQIEKMKNLMSYGLVNENKPSINKTVVEYHVEGADGKTYGIIRENHKFYIKTAPKKDTEVLAEDYDYIGGFMNRAANEFNSYALASKQLEMKLMSLNEAYSSRKPIAEQFKPVEKAEWVIEETKEMQNEIDRQRQIMRNAAGILNEDAKIPMNREVPEAPATNPSDKTKNGPFTEKATAKGDKDSVRPSNNHVAAGKPFDKSETVSDSDMESDKNPKGGADTNSPHTEAAKYVPAGSVANQKPKGAKAVKMNEGHKVKVTEEQVLTWNKNKDYLDKAKGTEIGSSAPFCDELGQESNQTEADTEKIQESDGAMHTEGDNINKPKPGNGEIGSSEPFDKKVNEGDDNDDEDLNEDIHMNEDMPFPGVDYTQDDLSEDDVENFAGMPDEYQDYGTQFDHAWEAFIQQNPQFAKVQKPQLPSDNAFDSEYSNAQNLPWESKQKKGKIVKEESETVLDDFGKHPAYQKTVMTLPPNKEVAPNGAKDWNDKSVDGDKPYGLKIGSSAPFDDIVKVITDSVMKKLSQMKLTASNNSEKGNTDRQGEKKK</sequence>
<feature type="region of interest" description="Disordered" evidence="1">
    <location>
        <begin position="474"/>
        <end position="493"/>
    </location>
</feature>
<evidence type="ECO:0000256" key="1">
    <source>
        <dbReference type="SAM" id="MobiDB-lite"/>
    </source>
</evidence>
<proteinExistence type="predicted"/>
<protein>
    <submittedName>
        <fullName evidence="2">Uncharacterized protein</fullName>
    </submittedName>
</protein>
<reference evidence="2" key="1">
    <citation type="journal article" date="2021" name="Proc. Natl. Acad. Sci. U.S.A.">
        <title>A Catalog of Tens of Thousands of Viruses from Human Metagenomes Reveals Hidden Associations with Chronic Diseases.</title>
        <authorList>
            <person name="Tisza M.J."/>
            <person name="Buck C.B."/>
        </authorList>
    </citation>
    <scope>NUCLEOTIDE SEQUENCE</scope>
    <source>
        <strain evidence="2">CtNQV2</strain>
    </source>
</reference>